<evidence type="ECO:0000256" key="5">
    <source>
        <dbReference type="ARBA" id="ARBA00022827"/>
    </source>
</evidence>
<evidence type="ECO:0000313" key="12">
    <source>
        <dbReference type="Proteomes" id="UP000029714"/>
    </source>
</evidence>
<evidence type="ECO:0000256" key="9">
    <source>
        <dbReference type="RuleBase" id="RU003862"/>
    </source>
</evidence>
<dbReference type="Proteomes" id="UP000477070">
    <property type="component" value="Unassembled WGS sequence"/>
</dbReference>
<dbReference type="Proteomes" id="UP000029714">
    <property type="component" value="Unassembled WGS sequence"/>
</dbReference>
<reference evidence="10 13" key="4">
    <citation type="submission" date="2019-12" db="EMBL/GenBank/DDBJ databases">
        <title>Multi-Generational Helicobacter saguini Isolates.</title>
        <authorList>
            <person name="Mannion A."/>
            <person name="Shen Z."/>
            <person name="Fox J.G."/>
        </authorList>
    </citation>
    <scope>NUCLEOTIDE SEQUENCE [LARGE SCALE GENOMIC DNA]</scope>
    <source>
        <strain evidence="10">16-048</strain>
        <strain evidence="13">16-048 (F4)</strain>
    </source>
</reference>
<dbReference type="GO" id="GO:0035999">
    <property type="term" value="P:tetrahydrofolate interconversion"/>
    <property type="evidence" value="ECO:0007669"/>
    <property type="project" value="UniProtKB-UniPathway"/>
</dbReference>
<evidence type="ECO:0000313" key="10">
    <source>
        <dbReference type="EMBL" id="MWV69178.1"/>
    </source>
</evidence>
<gene>
    <name evidence="10" type="ORF">DCO61_03925</name>
    <name evidence="11" type="ORF">LS64_006925</name>
</gene>
<evidence type="ECO:0000256" key="2">
    <source>
        <dbReference type="ARBA" id="ARBA00004777"/>
    </source>
</evidence>
<evidence type="ECO:0000256" key="1">
    <source>
        <dbReference type="ARBA" id="ARBA00001974"/>
    </source>
</evidence>
<dbReference type="PANTHER" id="PTHR45754">
    <property type="entry name" value="METHYLENETETRAHYDROFOLATE REDUCTASE"/>
    <property type="match status" value="1"/>
</dbReference>
<reference evidence="11" key="3">
    <citation type="submission" date="2018-04" db="EMBL/GenBank/DDBJ databases">
        <authorList>
            <person name="Sheh A."/>
            <person name="Shen Z."/>
            <person name="Mannion A.J."/>
            <person name="Fox J.G."/>
        </authorList>
    </citation>
    <scope>NUCLEOTIDE SEQUENCE</scope>
    <source>
        <strain evidence="11">MIT 97-6194</strain>
    </source>
</reference>
<comment type="cofactor">
    <cofactor evidence="1 9">
        <name>FAD</name>
        <dbReference type="ChEBI" id="CHEBI:57692"/>
    </cofactor>
</comment>
<evidence type="ECO:0000256" key="6">
    <source>
        <dbReference type="ARBA" id="ARBA00023002"/>
    </source>
</evidence>
<dbReference type="Gene3D" id="3.20.20.220">
    <property type="match status" value="1"/>
</dbReference>
<organism evidence="11 12">
    <name type="scientific">Helicobacter saguini</name>
    <dbReference type="NCBI Taxonomy" id="1548018"/>
    <lineage>
        <taxon>Bacteria</taxon>
        <taxon>Pseudomonadati</taxon>
        <taxon>Campylobacterota</taxon>
        <taxon>Epsilonproteobacteria</taxon>
        <taxon>Campylobacterales</taxon>
        <taxon>Helicobacteraceae</taxon>
        <taxon>Helicobacter</taxon>
    </lineage>
</organism>
<dbReference type="UniPathway" id="UPA00193"/>
<dbReference type="PANTHER" id="PTHR45754:SF3">
    <property type="entry name" value="METHYLENETETRAHYDROFOLATE REDUCTASE (NADPH)"/>
    <property type="match status" value="1"/>
</dbReference>
<keyword evidence="5 9" id="KW-0274">FAD</keyword>
<dbReference type="InterPro" id="IPR003171">
    <property type="entry name" value="Mehydrof_redctse-like"/>
</dbReference>
<dbReference type="GO" id="GO:0005829">
    <property type="term" value="C:cytosol"/>
    <property type="evidence" value="ECO:0007669"/>
    <property type="project" value="TreeGrafter"/>
</dbReference>
<evidence type="ECO:0000256" key="4">
    <source>
        <dbReference type="ARBA" id="ARBA00022630"/>
    </source>
</evidence>
<dbReference type="GO" id="GO:0009086">
    <property type="term" value="P:methionine biosynthetic process"/>
    <property type="evidence" value="ECO:0007669"/>
    <property type="project" value="TreeGrafter"/>
</dbReference>
<accession>A0A347VVB1</accession>
<dbReference type="SUPFAM" id="SSF51730">
    <property type="entry name" value="FAD-linked oxidoreductase"/>
    <property type="match status" value="1"/>
</dbReference>
<evidence type="ECO:0000256" key="8">
    <source>
        <dbReference type="ARBA" id="ARBA00048628"/>
    </source>
</evidence>
<protein>
    <recommendedName>
        <fullName evidence="9">Methylenetetrahydrofolate reductase</fullName>
    </recommendedName>
</protein>
<comment type="similarity">
    <text evidence="3 9">Belongs to the methylenetetrahydrofolate reductase family.</text>
</comment>
<comment type="pathway">
    <text evidence="7">Amino-acid biosynthesis; L-methionine biosynthesis via de novo pathway.</text>
</comment>
<dbReference type="AlphaFoldDB" id="A0A347VVB1"/>
<dbReference type="GO" id="GO:0071949">
    <property type="term" value="F:FAD binding"/>
    <property type="evidence" value="ECO:0007669"/>
    <property type="project" value="TreeGrafter"/>
</dbReference>
<evidence type="ECO:0000313" key="11">
    <source>
        <dbReference type="EMBL" id="TLD94215.1"/>
    </source>
</evidence>
<keyword evidence="6 9" id="KW-0560">Oxidoreductase</keyword>
<dbReference type="OrthoDB" id="9803687at2"/>
<keyword evidence="4 9" id="KW-0285">Flavoprotein</keyword>
<evidence type="ECO:0000256" key="3">
    <source>
        <dbReference type="ARBA" id="ARBA00006743"/>
    </source>
</evidence>
<comment type="pathway">
    <text evidence="2 9">One-carbon metabolism; tetrahydrofolate interconversion.</text>
</comment>
<name>A0A347VVB1_9HELI</name>
<comment type="caution">
    <text evidence="11">The sequence shown here is derived from an EMBL/GenBank/DDBJ whole genome shotgun (WGS) entry which is preliminary data.</text>
</comment>
<evidence type="ECO:0000313" key="13">
    <source>
        <dbReference type="Proteomes" id="UP000477070"/>
    </source>
</evidence>
<proteinExistence type="inferred from homology"/>
<sequence>MQNSDIIEDFIAKIHSPKCLTYELCPEKSGSVENLIKKVQKAGLETNNLTKEFIESRLSLVDNISNSLDSKIESSKNHNFIESNSNTDSTNTSCMQKNLQDSKNLQKDSKNIKNQTNKDTINIDAFVCTDSPLAILKQNSGLASIKLQKKIKKPLICTISMRDRNSLALCGEIMGLNDFDIRLFLALSGDPLKLGDQPQAKAVFEGNSLEILRIISLLNQGKDSAENELKEPLKQIYAFSVINSYAKNMQILKNKMESKIKAGAIALFTQPIFDINVASELIESCEIFNKKHGKNCALMLGFFPVLRYKSAKFLHDKLPGVYIPDIWLENLQNALSESKENEREIGLKMSGELFKKLYETYPKIHFMNNNNTMIALRILKNVL</sequence>
<reference evidence="11 12" key="1">
    <citation type="journal article" date="2014" name="Genome Announc.">
        <title>Draft genome sequences of eight enterohepatic helicobacter species isolated from both laboratory and wild rodents.</title>
        <authorList>
            <person name="Sheh A."/>
            <person name="Shen Z."/>
            <person name="Fox J.G."/>
        </authorList>
    </citation>
    <scope>NUCLEOTIDE SEQUENCE [LARGE SCALE GENOMIC DNA]</scope>
    <source>
        <strain evidence="11 12">MIT 97-6194</strain>
    </source>
</reference>
<keyword evidence="12" id="KW-1185">Reference proteome</keyword>
<evidence type="ECO:0000256" key="7">
    <source>
        <dbReference type="ARBA" id="ARBA00034478"/>
    </source>
</evidence>
<reference evidence="11 12" key="2">
    <citation type="journal article" date="2016" name="Infect. Immun.">
        <title>Helicobacter saguini, a Novel Helicobacter Isolated from Cotton-Top Tamarins with Ulcerative Colitis, Has Proinflammatory Properties and Induces Typhlocolitis and Dysplasia in Gnotobiotic IL-10-/- Mice.</title>
        <authorList>
            <person name="Shen Z."/>
            <person name="Mannion A."/>
            <person name="Whary M.T."/>
            <person name="Muthupalani S."/>
            <person name="Sheh A."/>
            <person name="Feng Y."/>
            <person name="Gong G."/>
            <person name="Vandamme P."/>
            <person name="Holcombe H.R."/>
            <person name="Paster B.J."/>
            <person name="Fox J.G."/>
        </authorList>
    </citation>
    <scope>NUCLEOTIDE SEQUENCE [LARGE SCALE GENOMIC DNA]</scope>
    <source>
        <strain evidence="11 12">MIT 97-6194</strain>
    </source>
</reference>
<dbReference type="Pfam" id="PF02219">
    <property type="entry name" value="MTHFR"/>
    <property type="match status" value="1"/>
</dbReference>
<dbReference type="InterPro" id="IPR029041">
    <property type="entry name" value="FAD-linked_oxidoreductase-like"/>
</dbReference>
<dbReference type="GO" id="GO:0106312">
    <property type="term" value="F:methylenetetrahydrofolate reductase (NADH) activity"/>
    <property type="evidence" value="ECO:0007669"/>
    <property type="project" value="UniProtKB-EC"/>
</dbReference>
<dbReference type="EMBL" id="QBIU01000001">
    <property type="protein sequence ID" value="MWV69178.1"/>
    <property type="molecule type" value="Genomic_DNA"/>
</dbReference>
<dbReference type="RefSeq" id="WP_052062676.1">
    <property type="nucleotide sequence ID" value="NZ_JRMP02000009.1"/>
</dbReference>
<dbReference type="EMBL" id="JRMP02000009">
    <property type="protein sequence ID" value="TLD94215.1"/>
    <property type="molecule type" value="Genomic_DNA"/>
</dbReference>
<comment type="catalytic activity">
    <reaction evidence="8">
        <text>(6S)-5-methyl-5,6,7,8-tetrahydrofolate + NAD(+) = (6R)-5,10-methylene-5,6,7,8-tetrahydrofolate + NADH + H(+)</text>
        <dbReference type="Rhea" id="RHEA:19821"/>
        <dbReference type="ChEBI" id="CHEBI:15378"/>
        <dbReference type="ChEBI" id="CHEBI:15636"/>
        <dbReference type="ChEBI" id="CHEBI:18608"/>
        <dbReference type="ChEBI" id="CHEBI:57540"/>
        <dbReference type="ChEBI" id="CHEBI:57945"/>
        <dbReference type="EC" id="1.5.1.54"/>
    </reaction>
    <physiologicalReaction direction="right-to-left" evidence="8">
        <dbReference type="Rhea" id="RHEA:19823"/>
    </physiologicalReaction>
</comment>